<dbReference type="InterPro" id="IPR026505">
    <property type="entry name" value="Solute_c_fam_35_mem_F3/F4"/>
</dbReference>
<dbReference type="EMBL" id="CP119893">
    <property type="protein sequence ID" value="WFD25861.1"/>
    <property type="molecule type" value="Genomic_DNA"/>
</dbReference>
<keyword evidence="4" id="KW-1185">Reference proteome</keyword>
<keyword evidence="1" id="KW-0472">Membrane</keyword>
<proteinExistence type="predicted"/>
<evidence type="ECO:0000259" key="2">
    <source>
        <dbReference type="Pfam" id="PF00892"/>
    </source>
</evidence>
<evidence type="ECO:0000313" key="3">
    <source>
        <dbReference type="EMBL" id="WFD25861.1"/>
    </source>
</evidence>
<keyword evidence="1" id="KW-0812">Transmembrane</keyword>
<dbReference type="GO" id="GO:0016020">
    <property type="term" value="C:membrane"/>
    <property type="evidence" value="ECO:0007669"/>
    <property type="project" value="InterPro"/>
</dbReference>
<dbReference type="InterPro" id="IPR000620">
    <property type="entry name" value="EamA_dom"/>
</dbReference>
<feature type="transmembrane region" description="Helical" evidence="1">
    <location>
        <begin position="109"/>
        <end position="128"/>
    </location>
</feature>
<evidence type="ECO:0000256" key="1">
    <source>
        <dbReference type="SAM" id="Phobius"/>
    </source>
</evidence>
<dbReference type="Proteomes" id="UP001213623">
    <property type="component" value="Chromosome 2"/>
</dbReference>
<feature type="transmembrane region" description="Helical" evidence="1">
    <location>
        <begin position="149"/>
        <end position="168"/>
    </location>
</feature>
<dbReference type="InterPro" id="IPR037185">
    <property type="entry name" value="EmrE-like"/>
</dbReference>
<feature type="transmembrane region" description="Helical" evidence="1">
    <location>
        <begin position="206"/>
        <end position="227"/>
    </location>
</feature>
<evidence type="ECO:0000313" key="4">
    <source>
        <dbReference type="Proteomes" id="UP001213623"/>
    </source>
</evidence>
<dbReference type="AlphaFoldDB" id="A0AAF0ENA3"/>
<name>A0AAF0ENA3_9BASI</name>
<accession>A0AAF0ENA3</accession>
<feature type="domain" description="EamA" evidence="2">
    <location>
        <begin position="51"/>
        <end position="126"/>
    </location>
</feature>
<gene>
    <name evidence="3" type="ORF">MNAN1_000828</name>
</gene>
<reference evidence="3" key="1">
    <citation type="submission" date="2023-03" db="EMBL/GenBank/DDBJ databases">
        <title>Mating type loci evolution in Malassezia.</title>
        <authorList>
            <person name="Coelho M.A."/>
        </authorList>
    </citation>
    <scope>NUCLEOTIDE SEQUENCE</scope>
    <source>
        <strain evidence="3">CBS 9557</strain>
    </source>
</reference>
<organism evidence="3 4">
    <name type="scientific">Malassezia nana</name>
    <dbReference type="NCBI Taxonomy" id="180528"/>
    <lineage>
        <taxon>Eukaryota</taxon>
        <taxon>Fungi</taxon>
        <taxon>Dikarya</taxon>
        <taxon>Basidiomycota</taxon>
        <taxon>Ustilaginomycotina</taxon>
        <taxon>Malasseziomycetes</taxon>
        <taxon>Malasseziales</taxon>
        <taxon>Malasseziaceae</taxon>
        <taxon>Malassezia</taxon>
    </lineage>
</organism>
<dbReference type="Pfam" id="PF00892">
    <property type="entry name" value="EamA"/>
    <property type="match status" value="1"/>
</dbReference>
<feature type="transmembrane region" description="Helical" evidence="1">
    <location>
        <begin position="294"/>
        <end position="319"/>
    </location>
</feature>
<feature type="transmembrane region" description="Helical" evidence="1">
    <location>
        <begin position="248"/>
        <end position="274"/>
    </location>
</feature>
<dbReference type="SUPFAM" id="SSF103481">
    <property type="entry name" value="Multidrug resistance efflux transporter EmrE"/>
    <property type="match status" value="1"/>
</dbReference>
<sequence length="321" mass="34884">MLLPLQLLFAHLFSRHSVSHIYALLRRDIGRQLRYYLGKPPAEPLPSALLWSTLCTILVLLTIALTVPSVSWFLAVLFTSMANITTIYNTFSLWALVFSVYFLNEEWSYLQAMAVLLGIAGVAMSTYGSAARPAVQADASSSYSVSPALFGYALSLLGAVSMAGYEVLYKRLTVIPHSTEGAFQPLPSDEAHVDDALPETEEALPFGVHAMAMMSGIGLATCFLFWLPILVAHAMGLETLEMPGSWTLIGWIAISILCGVLFNGCFAILLSLWGPVLASMSCLSTTVMVQVTDIILGVPFSWLSVAGNLVITMSFLCMLPW</sequence>
<protein>
    <recommendedName>
        <fullName evidence="2">EamA domain-containing protein</fullName>
    </recommendedName>
</protein>
<dbReference type="PANTHER" id="PTHR19346">
    <property type="entry name" value="SUGAR PHOSPHATE TRANSPORTER DOMAIN-CONTAINING PROTEIN"/>
    <property type="match status" value="1"/>
</dbReference>
<feature type="transmembrane region" description="Helical" evidence="1">
    <location>
        <begin position="47"/>
        <end position="74"/>
    </location>
</feature>
<keyword evidence="1" id="KW-1133">Transmembrane helix</keyword>
<dbReference type="PANTHER" id="PTHR19346:SF4">
    <property type="entry name" value="SUGAR PHOSPHATE TRANSPORTER DOMAIN-CONTAINING PROTEIN"/>
    <property type="match status" value="1"/>
</dbReference>